<accession>A0A098S1M2</accession>
<feature type="signal peptide" evidence="1">
    <location>
        <begin position="1"/>
        <end position="22"/>
    </location>
</feature>
<dbReference type="NCBIfam" id="TIGR04131">
    <property type="entry name" value="Bac_Flav_CTERM"/>
    <property type="match status" value="1"/>
</dbReference>
<dbReference type="AlphaFoldDB" id="A0A098S1M2"/>
<protein>
    <recommendedName>
        <fullName evidence="4">Ig-like domain-containing protein</fullName>
    </recommendedName>
</protein>
<organism evidence="2 3">
    <name type="scientific">Phaeodactylibacter xiamenensis</name>
    <dbReference type="NCBI Taxonomy" id="1524460"/>
    <lineage>
        <taxon>Bacteria</taxon>
        <taxon>Pseudomonadati</taxon>
        <taxon>Bacteroidota</taxon>
        <taxon>Saprospiria</taxon>
        <taxon>Saprospirales</taxon>
        <taxon>Haliscomenobacteraceae</taxon>
        <taxon>Phaeodactylibacter</taxon>
    </lineage>
</organism>
<dbReference type="SUPFAM" id="SSF50960">
    <property type="entry name" value="TolB, C-terminal domain"/>
    <property type="match status" value="1"/>
</dbReference>
<keyword evidence="3" id="KW-1185">Reference proteome</keyword>
<dbReference type="STRING" id="1524460.IX84_25515"/>
<reference evidence="2 3" key="1">
    <citation type="journal article" date="2014" name="Int. J. Syst. Evol. Microbiol.">
        <title>Phaeodactylibacter xiamenensis gen. nov., sp. nov., a member of the family Saprospiraceae isolated from the marine alga Phaeodactylum tricornutum.</title>
        <authorList>
            <person name="Chen Z.Jr."/>
            <person name="Lei X."/>
            <person name="Lai Q."/>
            <person name="Li Y."/>
            <person name="Zhang B."/>
            <person name="Zhang J."/>
            <person name="Zhang H."/>
            <person name="Yang L."/>
            <person name="Zheng W."/>
            <person name="Tian Y."/>
            <person name="Yu Z."/>
            <person name="Xu H.Jr."/>
            <person name="Zheng T."/>
        </authorList>
    </citation>
    <scope>NUCLEOTIDE SEQUENCE [LARGE SCALE GENOMIC DNA]</scope>
    <source>
        <strain evidence="2 3">KD52</strain>
    </source>
</reference>
<dbReference type="SUPFAM" id="SSF50998">
    <property type="entry name" value="Quinoprotein alcohol dehydrogenase-like"/>
    <property type="match status" value="1"/>
</dbReference>
<keyword evidence="1" id="KW-0732">Signal</keyword>
<comment type="caution">
    <text evidence="2">The sequence shown here is derived from an EMBL/GenBank/DDBJ whole genome shotgun (WGS) entry which is preliminary data.</text>
</comment>
<evidence type="ECO:0008006" key="4">
    <source>
        <dbReference type="Google" id="ProtNLM"/>
    </source>
</evidence>
<dbReference type="InterPro" id="IPR011047">
    <property type="entry name" value="Quinoprotein_ADH-like_sf"/>
</dbReference>
<proteinExistence type="predicted"/>
<name>A0A098S1M2_9BACT</name>
<feature type="chain" id="PRO_5001947714" description="Ig-like domain-containing protein" evidence="1">
    <location>
        <begin position="23"/>
        <end position="759"/>
    </location>
</feature>
<evidence type="ECO:0000313" key="2">
    <source>
        <dbReference type="EMBL" id="KGE85961.1"/>
    </source>
</evidence>
<evidence type="ECO:0000256" key="1">
    <source>
        <dbReference type="SAM" id="SignalP"/>
    </source>
</evidence>
<dbReference type="EMBL" id="JPOS01000083">
    <property type="protein sequence ID" value="KGE85961.1"/>
    <property type="molecule type" value="Genomic_DNA"/>
</dbReference>
<dbReference type="RefSeq" id="WP_044227031.1">
    <property type="nucleotide sequence ID" value="NZ_JBKAGJ010000022.1"/>
</dbReference>
<dbReference type="Pfam" id="PF13585">
    <property type="entry name" value="CHU_C"/>
    <property type="match status" value="1"/>
</dbReference>
<dbReference type="OrthoDB" id="635358at2"/>
<gene>
    <name evidence="2" type="ORF">IX84_25515</name>
</gene>
<dbReference type="Proteomes" id="UP000029736">
    <property type="component" value="Unassembled WGS sequence"/>
</dbReference>
<dbReference type="InterPro" id="IPR026341">
    <property type="entry name" value="T9SS_type_B"/>
</dbReference>
<evidence type="ECO:0000313" key="3">
    <source>
        <dbReference type="Proteomes" id="UP000029736"/>
    </source>
</evidence>
<sequence length="759" mass="81215">MKKTPFAGLILPLLFLSFAALSQNEGNIWYFGNQQGIDFSSGDPVLITNGALQTSEGCASVCDTDGNLLYYTNGGGRTTPGQPSGSIWNASHNVLYDMEGLRGGGFGAVQSALFIPNPGNADEHYLFTMEEREFASDGLPAGQLQGRGLTHFLLNRTLNGGLGGTVFEDDRLHVPSFESLSGTLHGNGTDFWVIIVDDNTGDFFNYRVTPTEVLGPTLEERDVIDSLAGPIKISPARNRLFVGGVLYNFNANNGNISNPRTLPGAVNSISYSFSPNGNYLYVMEPTVSGSLLVRYEPLNPGFLSSRTILGPGPNERLGAMQLAPEGRIYLVSYDEDAPQVTHLHAINCPNSEQANLEEEVFNFQTPDQPFLGLPNFMDYIFDTQETLIADLGPDTTFSCDNGPITLIPQTNGDAFLWSDGSTDTSLTVTEPGIYSLTVTADCGMVSDTIEVEELTDTVIVNINGPNTLCTGDTATFAATANISGTLLWSTGDTTATIQVTNGGLYTILFTDLCGRQATDTLMLNVLDVPPILLQAPDALCPDETAGASVFSEGATGYTWSNGSVGDSVTLTGGGTYHITVTNGCGEFDTVFSIDSLTFPTLEIQGAAPLCPGGSVQLKAATEPQNDVQWSNGSTAALTTFTTPGVYTVLATNLCGTVMDSIDLQPIGCENCFYVPNAFSPNEDGINDGFLPIDLCPMQNYRLQIFSRWGGLVFESDQLGQSWDGKSGSEPMNPGAYIWQLTYEQAGQQQVQSGMVHLIR</sequence>